<proteinExistence type="predicted"/>
<reference evidence="2" key="1">
    <citation type="submission" date="2023-02" db="EMBL/GenBank/DDBJ databases">
        <title>Genome of toxic invasive species Heracleum sosnowskyi carries increased number of genes despite the absence of recent whole-genome duplications.</title>
        <authorList>
            <person name="Schelkunov M."/>
            <person name="Shtratnikova V."/>
            <person name="Makarenko M."/>
            <person name="Klepikova A."/>
            <person name="Omelchenko D."/>
            <person name="Novikova G."/>
            <person name="Obukhova E."/>
            <person name="Bogdanov V."/>
            <person name="Penin A."/>
            <person name="Logacheva M."/>
        </authorList>
    </citation>
    <scope>NUCLEOTIDE SEQUENCE</scope>
    <source>
        <strain evidence="2">Hsosn_3</strain>
        <tissue evidence="2">Leaf</tissue>
    </source>
</reference>
<comment type="caution">
    <text evidence="2">The sequence shown here is derived from an EMBL/GenBank/DDBJ whole genome shotgun (WGS) entry which is preliminary data.</text>
</comment>
<protein>
    <submittedName>
        <fullName evidence="2">Centrosomal protein</fullName>
    </submittedName>
</protein>
<dbReference type="PANTHER" id="PTHR33670">
    <property type="entry name" value="SPLICING FACTOR, PROLINE- AND GLUTAMINE-RICH-LIKE"/>
    <property type="match status" value="1"/>
</dbReference>
<organism evidence="2 3">
    <name type="scientific">Heracleum sosnowskyi</name>
    <dbReference type="NCBI Taxonomy" id="360622"/>
    <lineage>
        <taxon>Eukaryota</taxon>
        <taxon>Viridiplantae</taxon>
        <taxon>Streptophyta</taxon>
        <taxon>Embryophyta</taxon>
        <taxon>Tracheophyta</taxon>
        <taxon>Spermatophyta</taxon>
        <taxon>Magnoliopsida</taxon>
        <taxon>eudicotyledons</taxon>
        <taxon>Gunneridae</taxon>
        <taxon>Pentapetalae</taxon>
        <taxon>asterids</taxon>
        <taxon>campanulids</taxon>
        <taxon>Apiales</taxon>
        <taxon>Apiaceae</taxon>
        <taxon>Apioideae</taxon>
        <taxon>apioid superclade</taxon>
        <taxon>Tordylieae</taxon>
        <taxon>Tordyliinae</taxon>
        <taxon>Heracleum</taxon>
    </lineage>
</organism>
<accession>A0AAD8IN63</accession>
<feature type="region of interest" description="Disordered" evidence="1">
    <location>
        <begin position="41"/>
        <end position="110"/>
    </location>
</feature>
<dbReference type="PANTHER" id="PTHR33670:SF14">
    <property type="entry name" value="T20H2.15 PROTEIN"/>
    <property type="match status" value="1"/>
</dbReference>
<evidence type="ECO:0000313" key="2">
    <source>
        <dbReference type="EMBL" id="KAK1388551.1"/>
    </source>
</evidence>
<keyword evidence="3" id="KW-1185">Reference proteome</keyword>
<reference evidence="2" key="2">
    <citation type="submission" date="2023-05" db="EMBL/GenBank/DDBJ databases">
        <authorList>
            <person name="Schelkunov M.I."/>
        </authorList>
    </citation>
    <scope>NUCLEOTIDE SEQUENCE</scope>
    <source>
        <strain evidence="2">Hsosn_3</strain>
        <tissue evidence="2">Leaf</tissue>
    </source>
</reference>
<dbReference type="Proteomes" id="UP001237642">
    <property type="component" value="Unassembled WGS sequence"/>
</dbReference>
<evidence type="ECO:0000313" key="3">
    <source>
        <dbReference type="Proteomes" id="UP001237642"/>
    </source>
</evidence>
<evidence type="ECO:0000256" key="1">
    <source>
        <dbReference type="SAM" id="MobiDB-lite"/>
    </source>
</evidence>
<feature type="compositionally biased region" description="Low complexity" evidence="1">
    <location>
        <begin position="41"/>
        <end position="60"/>
    </location>
</feature>
<dbReference type="EMBL" id="JAUIZM010000004">
    <property type="protein sequence ID" value="KAK1388551.1"/>
    <property type="molecule type" value="Genomic_DNA"/>
</dbReference>
<gene>
    <name evidence="2" type="ORF">POM88_016729</name>
</gene>
<dbReference type="AlphaFoldDB" id="A0AAD8IN63"/>
<name>A0AAD8IN63_9APIA</name>
<feature type="compositionally biased region" description="Polar residues" evidence="1">
    <location>
        <begin position="71"/>
        <end position="88"/>
    </location>
</feature>
<sequence>MEAVYKTSKNATFSSGFHGHGMNNNLNELYTSPFNLSYSSSLSCASPQQNQAPLLPLPNSRPHQNNRRKYNNITNQQPLSVRKSSVSTGGREKFKHPSVSSNSMNNRLGPDPMDVPKFLFSSRTGARKIDQVAKFSGTVVSTVLSPPPSSLPLPTFWLRPKLSCNGEIGIDAGATDSLRRILRIR</sequence>